<evidence type="ECO:0000313" key="2">
    <source>
        <dbReference type="EMBL" id="BBX74001.1"/>
    </source>
</evidence>
<dbReference type="InterPro" id="IPR050882">
    <property type="entry name" value="Prepilin_peptidase/N-MTase"/>
</dbReference>
<evidence type="ECO:0000256" key="1">
    <source>
        <dbReference type="ARBA" id="ARBA00005801"/>
    </source>
</evidence>
<comment type="similarity">
    <text evidence="1">Belongs to the peptidase A24 family.</text>
</comment>
<dbReference type="EMBL" id="AP022575">
    <property type="protein sequence ID" value="BBX74001.1"/>
    <property type="molecule type" value="Genomic_DNA"/>
</dbReference>
<keyword evidence="3" id="KW-1185">Reference proteome</keyword>
<proteinExistence type="inferred from homology"/>
<accession>A0A7I7MP31</accession>
<sequence>MLAGTVLLWMAALCVYDIRQRRLPNTLTLPGAGVILLVAVFAGHGLPALAGAAALAGVYLLVHLAAPAAMGAGDVKLAIGLGGLTGCFGVEVWFLAALAAPLLTAVCGVMVTPWGVRTLPHGPSMCVATAGAVGLIGSPLVEPGAISV</sequence>
<dbReference type="GO" id="GO:0006465">
    <property type="term" value="P:signal peptide processing"/>
    <property type="evidence" value="ECO:0007669"/>
    <property type="project" value="TreeGrafter"/>
</dbReference>
<dbReference type="KEGG" id="mshj:MSHI_19070"/>
<organism evidence="2 3">
    <name type="scientific">Mycobacterium shinjukuense</name>
    <dbReference type="NCBI Taxonomy" id="398694"/>
    <lineage>
        <taxon>Bacteria</taxon>
        <taxon>Bacillati</taxon>
        <taxon>Actinomycetota</taxon>
        <taxon>Actinomycetes</taxon>
        <taxon>Mycobacteriales</taxon>
        <taxon>Mycobacteriaceae</taxon>
        <taxon>Mycobacterium</taxon>
    </lineage>
</organism>
<dbReference type="PANTHER" id="PTHR30487:SF0">
    <property type="entry name" value="PREPILIN LEADER PEPTIDASE_N-METHYLTRANSFERASE-RELATED"/>
    <property type="match status" value="1"/>
</dbReference>
<dbReference type="AlphaFoldDB" id="A0A7I7MP31"/>
<dbReference type="PANTHER" id="PTHR30487">
    <property type="entry name" value="TYPE 4 PREPILIN-LIKE PROTEINS LEADER PEPTIDE-PROCESSING ENZYME"/>
    <property type="match status" value="1"/>
</dbReference>
<dbReference type="GO" id="GO:0004190">
    <property type="term" value="F:aspartic-type endopeptidase activity"/>
    <property type="evidence" value="ECO:0007669"/>
    <property type="project" value="InterPro"/>
</dbReference>
<protein>
    <submittedName>
        <fullName evidence="2">Prepilin peptidase</fullName>
    </submittedName>
</protein>
<gene>
    <name evidence="2" type="ORF">MSHI_19070</name>
</gene>
<evidence type="ECO:0000313" key="3">
    <source>
        <dbReference type="Proteomes" id="UP000467236"/>
    </source>
</evidence>
<dbReference type="RefSeq" id="WP_083051504.1">
    <property type="nucleotide sequence ID" value="NZ_AP022575.1"/>
</dbReference>
<dbReference type="GO" id="GO:0005886">
    <property type="term" value="C:plasma membrane"/>
    <property type="evidence" value="ECO:0007669"/>
    <property type="project" value="TreeGrafter"/>
</dbReference>
<dbReference type="OrthoDB" id="4428077at2"/>
<reference evidence="2 3" key="1">
    <citation type="journal article" date="2019" name="Emerg. Microbes Infect.">
        <title>Comprehensive subspecies identification of 175 nontuberculous mycobacteria species based on 7547 genomic profiles.</title>
        <authorList>
            <person name="Matsumoto Y."/>
            <person name="Kinjo T."/>
            <person name="Motooka D."/>
            <person name="Nabeya D."/>
            <person name="Jung N."/>
            <person name="Uechi K."/>
            <person name="Horii T."/>
            <person name="Iida T."/>
            <person name="Fujita J."/>
            <person name="Nakamura S."/>
        </authorList>
    </citation>
    <scope>NUCLEOTIDE SEQUENCE [LARGE SCALE GENOMIC DNA]</scope>
    <source>
        <strain evidence="2 3">JCM 14233</strain>
    </source>
</reference>
<dbReference type="Pfam" id="PF01478">
    <property type="entry name" value="Peptidase_A24"/>
    <property type="match status" value="1"/>
</dbReference>
<dbReference type="Proteomes" id="UP000467236">
    <property type="component" value="Chromosome"/>
</dbReference>
<name>A0A7I7MP31_9MYCO</name>
<dbReference type="InterPro" id="IPR000045">
    <property type="entry name" value="Prepilin_IV_endopep_pep"/>
</dbReference>
<dbReference type="Gene3D" id="1.20.120.1220">
    <property type="match status" value="1"/>
</dbReference>